<proteinExistence type="inferred from homology"/>
<dbReference type="InterPro" id="IPR037026">
    <property type="entry name" value="Vgr_OB-fold_dom_sf"/>
</dbReference>
<dbReference type="Pfam" id="PF05954">
    <property type="entry name" value="Phage_GPD"/>
    <property type="match status" value="1"/>
</dbReference>
<evidence type="ECO:0000313" key="5">
    <source>
        <dbReference type="EMBL" id="WOD20267.1"/>
    </source>
</evidence>
<dbReference type="Pfam" id="PF13296">
    <property type="entry name" value="T6SS_Vgr"/>
    <property type="match status" value="1"/>
</dbReference>
<dbReference type="Pfam" id="PF04717">
    <property type="entry name" value="Phage_base_V"/>
    <property type="match status" value="1"/>
</dbReference>
<dbReference type="InterPro" id="IPR006533">
    <property type="entry name" value="T6SS_Vgr_RhsGE"/>
</dbReference>
<dbReference type="InterPro" id="IPR028244">
    <property type="entry name" value="T6SS_Rhs_Vgr_dom"/>
</dbReference>
<dbReference type="InterPro" id="IPR006531">
    <property type="entry name" value="Gp5/Vgr_OB"/>
</dbReference>
<evidence type="ECO:0000313" key="6">
    <source>
        <dbReference type="Proteomes" id="UP001302652"/>
    </source>
</evidence>
<dbReference type="Gene3D" id="2.30.110.50">
    <property type="match status" value="1"/>
</dbReference>
<organism evidence="5 6">
    <name type="scientific">Paraburkholderia kirstenboschensis</name>
    <dbReference type="NCBI Taxonomy" id="1245436"/>
    <lineage>
        <taxon>Bacteria</taxon>
        <taxon>Pseudomonadati</taxon>
        <taxon>Pseudomonadota</taxon>
        <taxon>Betaproteobacteria</taxon>
        <taxon>Burkholderiales</taxon>
        <taxon>Burkholderiaceae</taxon>
        <taxon>Paraburkholderia</taxon>
    </lineage>
</organism>
<name>A0ABZ0EUX9_9BURK</name>
<reference evidence="5 6" key="1">
    <citation type="submission" date="2023-10" db="EMBL/GenBank/DDBJ databases">
        <title>Surface-active antibiotics is a multifunctional adaptation for post-fire microbes.</title>
        <authorList>
            <person name="Liu M.D."/>
            <person name="Du Y."/>
            <person name="Koupaei S.K."/>
            <person name="Kim N.R."/>
            <person name="Zhang W."/>
            <person name="Traxler M.F."/>
        </authorList>
    </citation>
    <scope>NUCLEOTIDE SEQUENCE [LARGE SCALE GENOMIC DNA]</scope>
    <source>
        <strain evidence="5 6">F3</strain>
    </source>
</reference>
<feature type="domain" description="Putative type VI secretion system Rhs element associated Vgr" evidence="4">
    <location>
        <begin position="533"/>
        <end position="634"/>
    </location>
</feature>
<dbReference type="Gene3D" id="3.55.50.10">
    <property type="entry name" value="Baseplate protein-like domains"/>
    <property type="match status" value="1"/>
</dbReference>
<protein>
    <submittedName>
        <fullName evidence="5">Type VI secretion system tip protein TssI/VgrG</fullName>
    </submittedName>
</protein>
<dbReference type="InterPro" id="IPR018769">
    <property type="entry name" value="VgrG2_DUF2345"/>
</dbReference>
<dbReference type="RefSeq" id="WP_317022217.1">
    <property type="nucleotide sequence ID" value="NZ_CP136513.1"/>
</dbReference>
<dbReference type="InterPro" id="IPR017847">
    <property type="entry name" value="T6SS_RhsGE_Vgr_subset"/>
</dbReference>
<evidence type="ECO:0000256" key="1">
    <source>
        <dbReference type="ARBA" id="ARBA00005558"/>
    </source>
</evidence>
<keyword evidence="6" id="KW-1185">Reference proteome</keyword>
<comment type="similarity">
    <text evidence="1">Belongs to the VgrG protein family.</text>
</comment>
<dbReference type="Gene3D" id="2.40.50.230">
    <property type="entry name" value="Gp5 N-terminal domain"/>
    <property type="match status" value="1"/>
</dbReference>
<dbReference type="Proteomes" id="UP001302652">
    <property type="component" value="Chromosome 1"/>
</dbReference>
<dbReference type="NCBIfam" id="TIGR01646">
    <property type="entry name" value="vgr_GE"/>
    <property type="match status" value="1"/>
</dbReference>
<sequence>MVWNTQSRVLEVTGDALPQHCGQPVFVAARLRGTEKLGRLYDYEVDVSTIEANGLYVSTMHEVVDVNRLVGRKMTVKIALEGSGTWASGATGEAGTMGTSADVREITGVIAAAKCMGADDRRVFYRFRLRPWLWLATLNRENRAFMDMSVEEISRAVLEKYPYPVQWQLGGPGYGRKVYPKRDYQRQFWESDWDYLDRLWQEWGITFHFDGITLVLRDNASFRRHGPAYRTIRYLDRDGQRIDEEHIHRLAMSRALTTGKVAVIDYDYTQALTKFDRNIAIHREATFDNAEEYTWADYAQPLQGAMGLAGDHNDDEFEADTLARVRVDAYRCKSLRIRGEGNLRGLTTGRTFFLEGYPFEPVNAEYLVTGTKIEIVNNDTVTLGGATTRGYRCQTKFTAQPANEVYRTPLKAKKPRAFAETAIVCGHDQTRGVFTDAMARLKLWFTWDRVGEKNGDATCWVPLAQAWQGLHYGALWIPRVRDHVYVGYVNSDPDRPFVLSSFNTDSNPLPWDLVANQSLSGWRSQELAAPWRASNMVVTDDTPGKLQVQMASDHANSRIVAGYNVRINGDKGRQEARGEGIEIATDAHAVMRAPGMLLTTEAREGASAPMKDMTETVQRLTAAGELQGSLLEQAQFHEAQQSGSDQSEIADALKAQNDSIRGGAKTADNQFPELSEPQLVLASATSIALTAEQSTHIASNEHLALTTGMSVGIAAGRSLLASVRERFSVFVQHMGITLIAAAGKILLQAKTDGINLLAQKVIEIISEQGSINLKTPNEITLNAGGTQLTLNERGIFIHTKGRCLIHCADFDTSSPEDKPLNLPGKPHDEQFTLVNKATGEPLSNVKYKIFRDSGEVVEGVTDLAGKTARIITNGAERLIVHLVH</sequence>
<gene>
    <name evidence="5" type="primary">tssI</name>
    <name evidence="5" type="ORF">RW095_29165</name>
</gene>
<dbReference type="SUPFAM" id="SSF69279">
    <property type="entry name" value="Phage tail proteins"/>
    <property type="match status" value="2"/>
</dbReference>
<dbReference type="NCBIfam" id="TIGR03361">
    <property type="entry name" value="VI_Rhs_Vgr"/>
    <property type="match status" value="1"/>
</dbReference>
<dbReference type="SUPFAM" id="SSF69349">
    <property type="entry name" value="Phage fibre proteins"/>
    <property type="match status" value="1"/>
</dbReference>
<dbReference type="Pfam" id="PF10106">
    <property type="entry name" value="DUF2345"/>
    <property type="match status" value="1"/>
</dbReference>
<dbReference type="Gene3D" id="4.10.220.110">
    <property type="match status" value="1"/>
</dbReference>
<evidence type="ECO:0000259" key="4">
    <source>
        <dbReference type="Pfam" id="PF13296"/>
    </source>
</evidence>
<evidence type="ECO:0000259" key="3">
    <source>
        <dbReference type="Pfam" id="PF10106"/>
    </source>
</evidence>
<evidence type="ECO:0000259" key="2">
    <source>
        <dbReference type="Pfam" id="PF04717"/>
    </source>
</evidence>
<accession>A0ABZ0EUX9</accession>
<feature type="domain" description="DUF2345" evidence="3">
    <location>
        <begin position="667"/>
        <end position="815"/>
    </location>
</feature>
<dbReference type="SUPFAM" id="SSF69255">
    <property type="entry name" value="gp5 N-terminal domain-like"/>
    <property type="match status" value="1"/>
</dbReference>
<feature type="domain" description="Gp5/Type VI secretion system Vgr protein OB-fold" evidence="2">
    <location>
        <begin position="455"/>
        <end position="501"/>
    </location>
</feature>
<dbReference type="EMBL" id="CP136513">
    <property type="protein sequence ID" value="WOD20267.1"/>
    <property type="molecule type" value="Genomic_DNA"/>
</dbReference>